<proteinExistence type="predicted"/>
<accession>A0A9P0XBA1</accession>
<sequence>MRALLFLSLKFYFTSLYYCADFDGYEINQLEVTPIYDIILFNDIADVIKDFDNDLNSPPDAKSLALESESNENIEDLLLEYQHYLDKAHKQHVKYLEKVTGKNKIPLLRHDKYPKKNGLKTAFEDFYPFSSKTQQILPKLQSLSRGFKGDTKFSYTTSRSVSPNLFEPTYDRHYLSPNIQGSNTLSSCYCKSDEIPCNCGCKQCIIQFDSIDSSFNVKSPLHYDNLKDPFLQREGKSDNDFKIRIKIDIKLPKIIERIANFFNKKDHGSSEPDPTSRKEYSMNYITPYFNVPNPSDFLGFNSMPPMSESIPLQRITIHKKKKFRSNLNKKHKKKTLNFHESQTDKNTAVKLDANETMPQTKNETLQGENNTSYKINITNNISANTNYTAINKSQNPENNNLKSNNSKEIIYLTLNISNENENHTDEMNKVENSIETGYFKTKDNFTAIILNRERRDTVNKNTSDSLDLSVKPLNVLNETHDKNLDKLLNDSILSYWPESQNESSKTLANSTKNINSLIFDIEKRKSKFNMSSDNVRNNHSIALERAIFGEVDWNDVDTIAPVFISFVGKYIHGVLTFCSDSVCHSMKCANKTCVHRNCDTENRYNKMGHCLGNNSTDSVAKMESIMDLPSNLALEIVDILQDKMLDNFNEGRGISSTIWDWITYPFTWWSYGENDASENDQLAFSSNNNVESIEIGKRNVTVWCNDQTCTTMRCDKFGCTNLTCNIYDTDLNGECRIYNMLPSDEDAPQPIETQSKPVEPTKPKDPENKPLQTTPKPTQAELKPLEAVGNKTESMDKVEELYNSNAAQNNDQLEEKPIELEMILSATVNDTKSSKDVTN</sequence>
<gene>
    <name evidence="3" type="ORF">PIBRA_LOCUS5298</name>
</gene>
<organism evidence="3 4">
    <name type="scientific">Pieris brassicae</name>
    <name type="common">White butterfly</name>
    <name type="synonym">Large white butterfly</name>
    <dbReference type="NCBI Taxonomy" id="7116"/>
    <lineage>
        <taxon>Eukaryota</taxon>
        <taxon>Metazoa</taxon>
        <taxon>Ecdysozoa</taxon>
        <taxon>Arthropoda</taxon>
        <taxon>Hexapoda</taxon>
        <taxon>Insecta</taxon>
        <taxon>Pterygota</taxon>
        <taxon>Neoptera</taxon>
        <taxon>Endopterygota</taxon>
        <taxon>Lepidoptera</taxon>
        <taxon>Glossata</taxon>
        <taxon>Ditrysia</taxon>
        <taxon>Papilionoidea</taxon>
        <taxon>Pieridae</taxon>
        <taxon>Pierinae</taxon>
        <taxon>Pieris</taxon>
    </lineage>
</organism>
<name>A0A9P0XBA1_PIEBR</name>
<comment type="caution">
    <text evidence="3">The sequence shown here is derived from an EMBL/GenBank/DDBJ whole genome shotgun (WGS) entry which is preliminary data.</text>
</comment>
<evidence type="ECO:0000313" key="4">
    <source>
        <dbReference type="Proteomes" id="UP001152562"/>
    </source>
</evidence>
<feature type="signal peptide" evidence="2">
    <location>
        <begin position="1"/>
        <end position="19"/>
    </location>
</feature>
<feature type="chain" id="PRO_5040214554" description="C-type lectin domain-containing protein" evidence="2">
    <location>
        <begin position="20"/>
        <end position="839"/>
    </location>
</feature>
<keyword evidence="4" id="KW-1185">Reference proteome</keyword>
<evidence type="ECO:0000256" key="2">
    <source>
        <dbReference type="SAM" id="SignalP"/>
    </source>
</evidence>
<dbReference type="EMBL" id="CALOZG010000005">
    <property type="protein sequence ID" value="CAH4028461.1"/>
    <property type="molecule type" value="Genomic_DNA"/>
</dbReference>
<feature type="region of interest" description="Disordered" evidence="1">
    <location>
        <begin position="743"/>
        <end position="790"/>
    </location>
</feature>
<evidence type="ECO:0008006" key="5">
    <source>
        <dbReference type="Google" id="ProtNLM"/>
    </source>
</evidence>
<keyword evidence="2" id="KW-0732">Signal</keyword>
<reference evidence="3" key="1">
    <citation type="submission" date="2022-05" db="EMBL/GenBank/DDBJ databases">
        <authorList>
            <person name="Okamura Y."/>
        </authorList>
    </citation>
    <scope>NUCLEOTIDE SEQUENCE</scope>
</reference>
<feature type="compositionally biased region" description="Basic and acidic residues" evidence="1">
    <location>
        <begin position="759"/>
        <end position="768"/>
    </location>
</feature>
<dbReference type="Proteomes" id="UP001152562">
    <property type="component" value="Unassembled WGS sequence"/>
</dbReference>
<evidence type="ECO:0000313" key="3">
    <source>
        <dbReference type="EMBL" id="CAH4028461.1"/>
    </source>
</evidence>
<protein>
    <recommendedName>
        <fullName evidence="5">C-type lectin domain-containing protein</fullName>
    </recommendedName>
</protein>
<evidence type="ECO:0000256" key="1">
    <source>
        <dbReference type="SAM" id="MobiDB-lite"/>
    </source>
</evidence>
<dbReference type="AlphaFoldDB" id="A0A9P0XBA1"/>